<sequence length="76" mass="9381">MSERSRYRNIREQKSPKERFLLVIGIVFFLLYFVLGMFVIFWKDFPMDMPQGYRIMFGVLLIVYAFFRFIRLLQKN</sequence>
<organism evidence="2 3">
    <name type="scientific">Flavobacterium kingsejongi</name>
    <dbReference type="NCBI Taxonomy" id="1678728"/>
    <lineage>
        <taxon>Bacteria</taxon>
        <taxon>Pseudomonadati</taxon>
        <taxon>Bacteroidota</taxon>
        <taxon>Flavobacteriia</taxon>
        <taxon>Flavobacteriales</taxon>
        <taxon>Flavobacteriaceae</taxon>
        <taxon>Flavobacterium</taxon>
    </lineage>
</organism>
<evidence type="ECO:0000313" key="2">
    <source>
        <dbReference type="EMBL" id="AWG25185.1"/>
    </source>
</evidence>
<evidence type="ECO:0000313" key="3">
    <source>
        <dbReference type="Proteomes" id="UP000244677"/>
    </source>
</evidence>
<evidence type="ECO:0000256" key="1">
    <source>
        <dbReference type="SAM" id="Phobius"/>
    </source>
</evidence>
<feature type="transmembrane region" description="Helical" evidence="1">
    <location>
        <begin position="20"/>
        <end position="41"/>
    </location>
</feature>
<protein>
    <submittedName>
        <fullName evidence="2">Uncharacterized protein</fullName>
    </submittedName>
</protein>
<keyword evidence="1" id="KW-1133">Transmembrane helix</keyword>
<dbReference type="AlphaFoldDB" id="A0A2S1LN61"/>
<dbReference type="EMBL" id="CP020919">
    <property type="protein sequence ID" value="AWG25185.1"/>
    <property type="molecule type" value="Genomic_DNA"/>
</dbReference>
<keyword evidence="3" id="KW-1185">Reference proteome</keyword>
<gene>
    <name evidence="2" type="ORF">FK004_08025</name>
</gene>
<keyword evidence="1" id="KW-0812">Transmembrane</keyword>
<keyword evidence="1" id="KW-0472">Membrane</keyword>
<name>A0A2S1LN61_9FLAO</name>
<feature type="transmembrane region" description="Helical" evidence="1">
    <location>
        <begin position="53"/>
        <end position="70"/>
    </location>
</feature>
<proteinExistence type="predicted"/>
<dbReference type="KEGG" id="fki:FK004_08025"/>
<reference evidence="2 3" key="1">
    <citation type="submission" date="2017-04" db="EMBL/GenBank/DDBJ databases">
        <title>Complete genome sequence of Flavobacterium kingsejong AJ004.</title>
        <authorList>
            <person name="Lee P.C."/>
        </authorList>
    </citation>
    <scope>NUCLEOTIDE SEQUENCE [LARGE SCALE GENOMIC DNA]</scope>
    <source>
        <strain evidence="2 3">AJ004</strain>
    </source>
</reference>
<dbReference type="Proteomes" id="UP000244677">
    <property type="component" value="Chromosome"/>
</dbReference>
<accession>A0A2S1LN61</accession>